<dbReference type="RefSeq" id="WP_388307160.1">
    <property type="nucleotide sequence ID" value="NZ_JBIBDZ010000003.1"/>
</dbReference>
<comment type="caution">
    <text evidence="1">The sequence shown here is derived from an EMBL/GenBank/DDBJ whole genome shotgun (WGS) entry which is preliminary data.</text>
</comment>
<gene>
    <name evidence="1" type="ORF">ACFY8C_14285</name>
</gene>
<protein>
    <submittedName>
        <fullName evidence="1">DUF6083 domain-containing protein</fullName>
    </submittedName>
</protein>
<keyword evidence="2" id="KW-1185">Reference proteome</keyword>
<dbReference type="Proteomes" id="UP001602370">
    <property type="component" value="Unassembled WGS sequence"/>
</dbReference>
<reference evidence="1 2" key="1">
    <citation type="submission" date="2024-10" db="EMBL/GenBank/DDBJ databases">
        <title>The Natural Products Discovery Center: Release of the First 8490 Sequenced Strains for Exploring Actinobacteria Biosynthetic Diversity.</title>
        <authorList>
            <person name="Kalkreuter E."/>
            <person name="Kautsar S.A."/>
            <person name="Yang D."/>
            <person name="Bader C.D."/>
            <person name="Teijaro C.N."/>
            <person name="Fluegel L."/>
            <person name="Davis C.M."/>
            <person name="Simpson J.R."/>
            <person name="Lauterbach L."/>
            <person name="Steele A.D."/>
            <person name="Gui C."/>
            <person name="Meng S."/>
            <person name="Li G."/>
            <person name="Viehrig K."/>
            <person name="Ye F."/>
            <person name="Su P."/>
            <person name="Kiefer A.F."/>
            <person name="Nichols A."/>
            <person name="Cepeda A.J."/>
            <person name="Yan W."/>
            <person name="Fan B."/>
            <person name="Jiang Y."/>
            <person name="Adhikari A."/>
            <person name="Zheng C.-J."/>
            <person name="Schuster L."/>
            <person name="Cowan T.M."/>
            <person name="Smanski M.J."/>
            <person name="Chevrette M.G."/>
            <person name="De Carvalho L.P.S."/>
            <person name="Shen B."/>
        </authorList>
    </citation>
    <scope>NUCLEOTIDE SEQUENCE [LARGE SCALE GENOMIC DNA]</scope>
    <source>
        <strain evidence="1 2">NPDC012605</strain>
    </source>
</reference>
<organism evidence="1 2">
    <name type="scientific">Streptomyces flavochromogenes</name>
    <dbReference type="NCBI Taxonomy" id="68199"/>
    <lineage>
        <taxon>Bacteria</taxon>
        <taxon>Bacillati</taxon>
        <taxon>Actinomycetota</taxon>
        <taxon>Actinomycetes</taxon>
        <taxon>Kitasatosporales</taxon>
        <taxon>Streptomycetaceae</taxon>
        <taxon>Streptomyces</taxon>
    </lineage>
</organism>
<dbReference type="InterPro" id="IPR045729">
    <property type="entry name" value="DUF6083"/>
</dbReference>
<evidence type="ECO:0000313" key="2">
    <source>
        <dbReference type="Proteomes" id="UP001602370"/>
    </source>
</evidence>
<sequence>MGSGRRNDECDSCGAPYGTWVPSLGMLLCPQCEGADAAHPARDPVLVGDVLAGLVDAAPFAVRGGGVVRDIRFGEAIREVRRAAAGVPEPRSGGSAPSVPRAAGPAASACRRCGGQAVWHRTVRGRWIMIEPGELATTAVPAGRRWRVAGDGTAVNLGSAVPSDTCRVSHFDVCAASPEPVGSPVLLALWRGHARRIA</sequence>
<name>A0ABW6XPU3_9ACTN</name>
<dbReference type="EMBL" id="JBIBDZ010000003">
    <property type="protein sequence ID" value="MFF5919508.1"/>
    <property type="molecule type" value="Genomic_DNA"/>
</dbReference>
<proteinExistence type="predicted"/>
<accession>A0ABW6XPU3</accession>
<evidence type="ECO:0000313" key="1">
    <source>
        <dbReference type="EMBL" id="MFF5919508.1"/>
    </source>
</evidence>
<dbReference type="Pfam" id="PF19561">
    <property type="entry name" value="DUF6083"/>
    <property type="match status" value="1"/>
</dbReference>